<feature type="transmembrane region" description="Helical" evidence="2">
    <location>
        <begin position="200"/>
        <end position="217"/>
    </location>
</feature>
<evidence type="ECO:0000313" key="4">
    <source>
        <dbReference type="Proteomes" id="UP000220158"/>
    </source>
</evidence>
<dbReference type="RefSeq" id="XP_028535243.1">
    <property type="nucleotide sequence ID" value="XM_028679539.1"/>
</dbReference>
<keyword evidence="4" id="KW-1185">Reference proteome</keyword>
<accession>A0A1J1HBE1</accession>
<keyword evidence="2" id="KW-0472">Membrane</keyword>
<organism evidence="3 4">
    <name type="scientific">Plasmodium relictum</name>
    <dbReference type="NCBI Taxonomy" id="85471"/>
    <lineage>
        <taxon>Eukaryota</taxon>
        <taxon>Sar</taxon>
        <taxon>Alveolata</taxon>
        <taxon>Apicomplexa</taxon>
        <taxon>Aconoidasida</taxon>
        <taxon>Haemosporida</taxon>
        <taxon>Plasmodiidae</taxon>
        <taxon>Plasmodium</taxon>
        <taxon>Plasmodium (Haemamoeba)</taxon>
    </lineage>
</organism>
<evidence type="ECO:0000256" key="2">
    <source>
        <dbReference type="SAM" id="Phobius"/>
    </source>
</evidence>
<feature type="region of interest" description="Disordered" evidence="1">
    <location>
        <begin position="232"/>
        <end position="261"/>
    </location>
</feature>
<name>A0A1J1HBE1_PLARL</name>
<reference evidence="3 4" key="1">
    <citation type="submission" date="2015-04" db="EMBL/GenBank/DDBJ databases">
        <authorList>
            <consortium name="Pathogen Informatics"/>
        </authorList>
    </citation>
    <scope>NUCLEOTIDE SEQUENCE [LARGE SCALE GENOMIC DNA]</scope>
    <source>
        <strain evidence="3 4">SGS1</strain>
    </source>
</reference>
<dbReference type="GeneID" id="39738889"/>
<dbReference type="Proteomes" id="UP000220158">
    <property type="component" value="Chromosome 14"/>
</dbReference>
<feature type="compositionally biased region" description="Acidic residues" evidence="1">
    <location>
        <begin position="232"/>
        <end position="252"/>
    </location>
</feature>
<feature type="transmembrane region" description="Helical" evidence="2">
    <location>
        <begin position="139"/>
        <end position="156"/>
    </location>
</feature>
<proteinExistence type="predicted"/>
<feature type="region of interest" description="Disordered" evidence="1">
    <location>
        <begin position="279"/>
        <end position="314"/>
    </location>
</feature>
<dbReference type="EMBL" id="LN835309">
    <property type="protein sequence ID" value="CRH02723.1"/>
    <property type="molecule type" value="Genomic_DNA"/>
</dbReference>
<keyword evidence="2" id="KW-0812">Transmembrane</keyword>
<dbReference type="KEGG" id="prel:PRELSG_1445700"/>
<evidence type="ECO:0008006" key="5">
    <source>
        <dbReference type="Google" id="ProtNLM"/>
    </source>
</evidence>
<evidence type="ECO:0000313" key="3">
    <source>
        <dbReference type="EMBL" id="CRH02723.1"/>
    </source>
</evidence>
<dbReference type="VEuPathDB" id="PlasmoDB:PRELSG_1445700"/>
<feature type="compositionally biased region" description="Basic and acidic residues" evidence="1">
    <location>
        <begin position="279"/>
        <end position="312"/>
    </location>
</feature>
<gene>
    <name evidence="3" type="ORF">PRELSG_1445700</name>
</gene>
<sequence>MEIIQKSNLNQWKEIEFERNLCISHTSRKSNEYSAGTYSPKNSDISYEYIDNTSTSTLSKDEVLRSLSTIKKNINDEDNKITTILSTIISISSDIIDTYQNTFNNEIVKTIETLHGFNLYSIVMFLHKLNLKSCLNKKYYMSYITLIITLFFQLAYTTESSRKLFSSALSGYKKNSGTQYNSSDNIKHILSYVFSKIPGVAYFLVGLFLFILIYIYFPIGLCNKKNTPEGPDTLEELNESEVEEESSFEYADEESRITNTSVSFPQLQSPLCRIQFKNDEKPEGESSNQEKHYEEEGEKHIEEREKENEKSNIKGKKKNIQWRLLIEIHMTEMKKQMKEACDLERENFFEICLDKLKKDEKQQEDDINSDIILERQSLLRNKWVQRYKMMKNIWKNEEWFKKLKEEWEKEKNKYLKATSGEIAKMREEIERTPIFEGEMEMWSKWIHNEKKITQLDTWSKEEWFKNLVEEQKKEEEKYKKEASTKYMIEGDNSKGYLKSTEAKEVRNDKIEMETKKKLICKLWIEIHMMVVEECMKDEWKLMKENFFKIYMKDLRIPKEENKEVIEKGKKEEIEETQNEKKRKKIRKMEK</sequence>
<evidence type="ECO:0000256" key="1">
    <source>
        <dbReference type="SAM" id="MobiDB-lite"/>
    </source>
</evidence>
<keyword evidence="2" id="KW-1133">Transmembrane helix</keyword>
<dbReference type="AlphaFoldDB" id="A0A1J1HBE1"/>
<protein>
    <recommendedName>
        <fullName evidence="5">Surface-associated interspersed protein (SURFIN)</fullName>
    </recommendedName>
</protein>